<dbReference type="EMBL" id="PSQE01000004">
    <property type="protein sequence ID" value="RHN65152.1"/>
    <property type="molecule type" value="Genomic_DNA"/>
</dbReference>
<comment type="caution">
    <text evidence="1">The sequence shown here is derived from an EMBL/GenBank/DDBJ whole genome shotgun (WGS) entry which is preliminary data.</text>
</comment>
<evidence type="ECO:0000313" key="1">
    <source>
        <dbReference type="EMBL" id="RHN65152.1"/>
    </source>
</evidence>
<protein>
    <submittedName>
        <fullName evidence="1">Uncharacterized protein</fullName>
    </submittedName>
</protein>
<dbReference type="Proteomes" id="UP000265566">
    <property type="component" value="Chromosome 4"/>
</dbReference>
<name>A0A396IHV9_MEDTR</name>
<dbReference type="Gramene" id="rna28058">
    <property type="protein sequence ID" value="RHN65152.1"/>
    <property type="gene ID" value="gene28058"/>
</dbReference>
<gene>
    <name evidence="1" type="ORF">MtrunA17_Chr4g0076841</name>
</gene>
<reference evidence="1" key="1">
    <citation type="journal article" date="2018" name="Nat. Plants">
        <title>Whole-genome landscape of Medicago truncatula symbiotic genes.</title>
        <authorList>
            <person name="Pecrix Y."/>
            <person name="Gamas P."/>
            <person name="Carrere S."/>
        </authorList>
    </citation>
    <scope>NUCLEOTIDE SEQUENCE</scope>
    <source>
        <tissue evidence="1">Leaves</tissue>
    </source>
</reference>
<accession>A0A396IHV9</accession>
<organism evidence="1">
    <name type="scientific">Medicago truncatula</name>
    <name type="common">Barrel medic</name>
    <name type="synonym">Medicago tribuloides</name>
    <dbReference type="NCBI Taxonomy" id="3880"/>
    <lineage>
        <taxon>Eukaryota</taxon>
        <taxon>Viridiplantae</taxon>
        <taxon>Streptophyta</taxon>
        <taxon>Embryophyta</taxon>
        <taxon>Tracheophyta</taxon>
        <taxon>Spermatophyta</taxon>
        <taxon>Magnoliopsida</taxon>
        <taxon>eudicotyledons</taxon>
        <taxon>Gunneridae</taxon>
        <taxon>Pentapetalae</taxon>
        <taxon>rosids</taxon>
        <taxon>fabids</taxon>
        <taxon>Fabales</taxon>
        <taxon>Fabaceae</taxon>
        <taxon>Papilionoideae</taxon>
        <taxon>50 kb inversion clade</taxon>
        <taxon>NPAAA clade</taxon>
        <taxon>Hologalegina</taxon>
        <taxon>IRL clade</taxon>
        <taxon>Trifolieae</taxon>
        <taxon>Medicago</taxon>
    </lineage>
</organism>
<sequence>MNSSRGGLGVCKLRERKELLLNLPEASVVSEGRRGVDDEANSALIRSVSRIRIS</sequence>
<proteinExistence type="predicted"/>
<dbReference type="AlphaFoldDB" id="A0A396IHV9"/>